<dbReference type="InterPro" id="IPR019775">
    <property type="entry name" value="WD40_repeat_CS"/>
</dbReference>
<dbReference type="Pfam" id="PF24817">
    <property type="entry name" value="WD40_WDHD1_1st"/>
    <property type="match status" value="1"/>
</dbReference>
<evidence type="ECO:0000259" key="8">
    <source>
        <dbReference type="Pfam" id="PF20946"/>
    </source>
</evidence>
<dbReference type="Pfam" id="PF12341">
    <property type="entry name" value="Mcl1_mid"/>
    <property type="match status" value="1"/>
</dbReference>
<sequence length="1003" mass="110075">MPFKRSPMRFAHIVGYTIVFYQDDGNCIVSVGYDGDFRIWHGIGDDDPPTTCIGEHAWTALQYGDRVLIATDLNTVQACKYPSLEKDGIEFRFTAYVTCIAKNKRFLAAGSEDATIKVLSTDNGEQFELENLGGPVLSIDLSKQNLIAASIGDGTIRVWDMTTKELKKTIDGLPKVKSFEAVLHFSTPSFEPKTGSLMAYPHEKELIVVSTKTWQVVKKFSKPKLSTDLTVCAFSPMGDYLAAGSEVGEVIVWDYDTQKLIEGCPQFGTYPITRIVWNPKNNGELAVSDANGQIGTVTEIFVEAEEDEDGAGEDIVEMAEKEEEDGDDKMFDDFVVKETEVEDNDNDGNGSDEDELNENCIEIEKLKSQVLGPTQLAPENDALSAADDDGASSVRSERLMEAKSFPQQHPFQPGSSPHSQDHCYLVYNHVGMVRRHATEKENSIEVEFHNSQQHHGIHLINYLNHTMAGLSETVLAMACSSDDGSPSKVVCINQASFGKREWSFTMPGCEDIVAVTASDKIVVVATDSRLLRVFTARGTQREILSIPGPIVALAAYGDHFLVAYHSAPANEDQHITLMIVTCINFKLRCREVRVPLTAGTELRWIGFSDRGSPVVYDTAGVLNLYHAASNVWFPIYHADNLQSKGASDSLFIIKVSESTQAIQLILCRGARYPLTNPKPVPMEVQFLLPLCDQDSEKEQLEEQLVRSLYFKQNDADKLLKETALKLFALACKNECEQRAKELVETIASSQLIPLAIKYASKIRRYHLADSLAPLLPTFQEQENQEEKLEQESVRESEAIVSELQHINLEAVMKKDTTPKIKPLPVGTKKSSNPFRKSTPAGGDSAASSSPASFPRGGAANPLEHLTGKAIGFSPSNNNSGCPSVAKAPASGGQDENRPHNNSGGTPGTPSGSGGGMKFQVWFELNRSELQQRHPDTEISELIKIGTREFRALHQKGPVGSGGAIVSTENGAPQKTSEKRKLDESDQAESGISKLAKFGFVKNN</sequence>
<accession>A0A084WN68</accession>
<evidence type="ECO:0000256" key="3">
    <source>
        <dbReference type="ARBA" id="ARBA00022737"/>
    </source>
</evidence>
<dbReference type="GO" id="GO:0003682">
    <property type="term" value="F:chromatin binding"/>
    <property type="evidence" value="ECO:0007669"/>
    <property type="project" value="TreeGrafter"/>
</dbReference>
<dbReference type="InterPro" id="IPR001680">
    <property type="entry name" value="WD40_rpt"/>
</dbReference>
<evidence type="ECO:0000259" key="9">
    <source>
        <dbReference type="Pfam" id="PF24817"/>
    </source>
</evidence>
<reference evidence="10 12" key="1">
    <citation type="journal article" date="2014" name="BMC Genomics">
        <title>Genome sequence of Anopheles sinensis provides insight into genetics basis of mosquito competence for malaria parasites.</title>
        <authorList>
            <person name="Zhou D."/>
            <person name="Zhang D."/>
            <person name="Ding G."/>
            <person name="Shi L."/>
            <person name="Hou Q."/>
            <person name="Ye Y."/>
            <person name="Xu Y."/>
            <person name="Zhou H."/>
            <person name="Xiong C."/>
            <person name="Li S."/>
            <person name="Yu J."/>
            <person name="Hong S."/>
            <person name="Yu X."/>
            <person name="Zou P."/>
            <person name="Chen C."/>
            <person name="Chang X."/>
            <person name="Wang W."/>
            <person name="Lv Y."/>
            <person name="Sun Y."/>
            <person name="Ma L."/>
            <person name="Shen B."/>
            <person name="Zhu C."/>
        </authorList>
    </citation>
    <scope>NUCLEOTIDE SEQUENCE [LARGE SCALE GENOMIC DNA]</scope>
</reference>
<dbReference type="GO" id="GO:0006261">
    <property type="term" value="P:DNA-templated DNA replication"/>
    <property type="evidence" value="ECO:0007669"/>
    <property type="project" value="TreeGrafter"/>
</dbReference>
<feature type="domain" description="WDHD1 first WD40" evidence="9">
    <location>
        <begin position="9"/>
        <end position="296"/>
    </location>
</feature>
<organism evidence="10">
    <name type="scientific">Anopheles sinensis</name>
    <name type="common">Mosquito</name>
    <dbReference type="NCBI Taxonomy" id="74873"/>
    <lineage>
        <taxon>Eukaryota</taxon>
        <taxon>Metazoa</taxon>
        <taxon>Ecdysozoa</taxon>
        <taxon>Arthropoda</taxon>
        <taxon>Hexapoda</taxon>
        <taxon>Insecta</taxon>
        <taxon>Pterygota</taxon>
        <taxon>Neoptera</taxon>
        <taxon>Endopterygota</taxon>
        <taxon>Diptera</taxon>
        <taxon>Nematocera</taxon>
        <taxon>Culicoidea</taxon>
        <taxon>Culicidae</taxon>
        <taxon>Anophelinae</taxon>
        <taxon>Anopheles</taxon>
    </lineage>
</organism>
<dbReference type="PROSITE" id="PS50082">
    <property type="entry name" value="WD_REPEATS_2"/>
    <property type="match status" value="1"/>
</dbReference>
<feature type="region of interest" description="Disordered" evidence="6">
    <location>
        <begin position="954"/>
        <end position="988"/>
    </location>
</feature>
<feature type="compositionally biased region" description="Low complexity" evidence="6">
    <location>
        <begin position="837"/>
        <end position="859"/>
    </location>
</feature>
<evidence type="ECO:0000313" key="11">
    <source>
        <dbReference type="EnsemblMetazoa" id="ASIC019745-PA"/>
    </source>
</evidence>
<dbReference type="EMBL" id="KE525352">
    <property type="protein sequence ID" value="KFB51662.1"/>
    <property type="molecule type" value="Genomic_DNA"/>
</dbReference>
<dbReference type="PANTHER" id="PTHR19932">
    <property type="entry name" value="WD REPEAT AND HMG-BOX DNA BINDING PROTEIN"/>
    <property type="match status" value="1"/>
</dbReference>
<comment type="subcellular location">
    <subcellularLocation>
        <location evidence="1">Nucleus</location>
    </subcellularLocation>
</comment>
<dbReference type="Gene3D" id="2.130.10.10">
    <property type="entry name" value="YVTN repeat-like/Quinoprotein amine dehydrogenase"/>
    <property type="match status" value="2"/>
</dbReference>
<evidence type="ECO:0000256" key="1">
    <source>
        <dbReference type="ARBA" id="ARBA00004123"/>
    </source>
</evidence>
<evidence type="ECO:0000259" key="7">
    <source>
        <dbReference type="Pfam" id="PF12341"/>
    </source>
</evidence>
<dbReference type="EMBL" id="ATLV01024570">
    <property type="status" value="NOT_ANNOTATED_CDS"/>
    <property type="molecule type" value="Genomic_DNA"/>
</dbReference>
<keyword evidence="3" id="KW-0677">Repeat</keyword>
<evidence type="ECO:0000256" key="4">
    <source>
        <dbReference type="ARBA" id="ARBA00023242"/>
    </source>
</evidence>
<dbReference type="VEuPathDB" id="VectorBase:ASIC019745"/>
<dbReference type="GO" id="GO:0006281">
    <property type="term" value="P:DNA repair"/>
    <property type="evidence" value="ECO:0007669"/>
    <property type="project" value="TreeGrafter"/>
</dbReference>
<dbReference type="AlphaFoldDB" id="A0A084WN68"/>
<dbReference type="VEuPathDB" id="VectorBase:ASIS022955"/>
<dbReference type="InterPro" id="IPR022100">
    <property type="entry name" value="WDHD1/CFT4_beta-prop_2nd"/>
</dbReference>
<evidence type="ECO:0000256" key="5">
    <source>
        <dbReference type="PROSITE-ProRule" id="PRU00221"/>
    </source>
</evidence>
<feature type="region of interest" description="Disordered" evidence="6">
    <location>
        <begin position="815"/>
        <end position="917"/>
    </location>
</feature>
<feature type="repeat" description="WD" evidence="5">
    <location>
        <begin position="129"/>
        <end position="169"/>
    </location>
</feature>
<name>A0A084WN68_ANOSI</name>
<evidence type="ECO:0000256" key="2">
    <source>
        <dbReference type="ARBA" id="ARBA00022574"/>
    </source>
</evidence>
<feature type="domain" description="WDHD1/CFT4 helical bundle" evidence="8">
    <location>
        <begin position="711"/>
        <end position="772"/>
    </location>
</feature>
<dbReference type="InterPro" id="IPR048591">
    <property type="entry name" value="WDHD1/CFT4_hel"/>
</dbReference>
<dbReference type="SMART" id="SM00320">
    <property type="entry name" value="WD40"/>
    <property type="match status" value="4"/>
</dbReference>
<dbReference type="STRING" id="74873.A0A084WN68"/>
<dbReference type="OrthoDB" id="427368at2759"/>
<dbReference type="InterPro" id="IPR057646">
    <property type="entry name" value="WD40_WDHD1_1st"/>
</dbReference>
<dbReference type="GO" id="GO:0043596">
    <property type="term" value="C:nuclear replication fork"/>
    <property type="evidence" value="ECO:0007669"/>
    <property type="project" value="TreeGrafter"/>
</dbReference>
<dbReference type="Proteomes" id="UP000030765">
    <property type="component" value="Unassembled WGS sequence"/>
</dbReference>
<evidence type="ECO:0000313" key="12">
    <source>
        <dbReference type="Proteomes" id="UP000030765"/>
    </source>
</evidence>
<dbReference type="Pfam" id="PF20946">
    <property type="entry name" value="Ctf4_C"/>
    <property type="match status" value="1"/>
</dbReference>
<dbReference type="InterPro" id="IPR036322">
    <property type="entry name" value="WD40_repeat_dom_sf"/>
</dbReference>
<keyword evidence="12" id="KW-1185">Reference proteome</keyword>
<dbReference type="PANTHER" id="PTHR19932:SF10">
    <property type="entry name" value="WD REPEAT AND HMG-BOX DNA-BINDING PROTEIN 1"/>
    <property type="match status" value="1"/>
</dbReference>
<gene>
    <name evidence="10" type="ORF">ZHAS_00019745</name>
</gene>
<dbReference type="EnsemblMetazoa" id="ASIC019745-RA">
    <property type="protein sequence ID" value="ASIC019745-PA"/>
    <property type="gene ID" value="ASIC019745"/>
</dbReference>
<reference evidence="11" key="2">
    <citation type="submission" date="2020-05" db="UniProtKB">
        <authorList>
            <consortium name="EnsemblMetazoa"/>
        </authorList>
    </citation>
    <scope>IDENTIFICATION</scope>
</reference>
<protein>
    <submittedName>
        <fullName evidence="10">AGAP007423-PA-like protein</fullName>
    </submittedName>
    <submittedName>
        <fullName evidence="11">WD_REPEATS_REGION domain-containing protein</fullName>
    </submittedName>
</protein>
<feature type="domain" description="WDHD1/CFT4 second beta-propeller" evidence="7">
    <location>
        <begin position="410"/>
        <end position="690"/>
    </location>
</feature>
<evidence type="ECO:0000313" key="10">
    <source>
        <dbReference type="EMBL" id="KFB51662.1"/>
    </source>
</evidence>
<evidence type="ECO:0000256" key="6">
    <source>
        <dbReference type="SAM" id="MobiDB-lite"/>
    </source>
</evidence>
<proteinExistence type="predicted"/>
<dbReference type="SUPFAM" id="SSF50978">
    <property type="entry name" value="WD40 repeat-like"/>
    <property type="match status" value="1"/>
</dbReference>
<dbReference type="PROSITE" id="PS00678">
    <property type="entry name" value="WD_REPEATS_1"/>
    <property type="match status" value="1"/>
</dbReference>
<keyword evidence="4" id="KW-0539">Nucleus</keyword>
<keyword evidence="2 5" id="KW-0853">WD repeat</keyword>
<dbReference type="InterPro" id="IPR015943">
    <property type="entry name" value="WD40/YVTN_repeat-like_dom_sf"/>
</dbReference>
<feature type="compositionally biased region" description="Gly residues" evidence="6">
    <location>
        <begin position="904"/>
        <end position="916"/>
    </location>
</feature>
<dbReference type="GO" id="GO:0000278">
    <property type="term" value="P:mitotic cell cycle"/>
    <property type="evidence" value="ECO:0007669"/>
    <property type="project" value="TreeGrafter"/>
</dbReference>
<dbReference type="OMA" id="RYAHTNG"/>